<dbReference type="PANTHER" id="PTHR10774:SF190">
    <property type="entry name" value="C2 CALCIUM_LIPID-BINDING ENDONUCLEASE_EXONUCLEASE_PHOSPHATASE-RELATED"/>
    <property type="match status" value="1"/>
</dbReference>
<keyword evidence="12" id="KW-0175">Coiled coil</keyword>
<dbReference type="Proteomes" id="UP000032304">
    <property type="component" value="Chromosome 7"/>
</dbReference>
<dbReference type="SUPFAM" id="SSF49562">
    <property type="entry name" value="C2 domain (Calcium/lipid-binding domain, CaLB)"/>
    <property type="match status" value="1"/>
</dbReference>
<evidence type="ECO:0000256" key="6">
    <source>
        <dbReference type="ARBA" id="ARBA00022737"/>
    </source>
</evidence>
<keyword evidence="8 14" id="KW-1133">Transmembrane helix</keyword>
<dbReference type="InterPro" id="IPR039010">
    <property type="entry name" value="Synaptotagmin_SMP"/>
</dbReference>
<dbReference type="Pfam" id="PF17047">
    <property type="entry name" value="SMP_LBD"/>
    <property type="match status" value="1"/>
</dbReference>
<keyword evidence="6" id="KW-0677">Repeat</keyword>
<keyword evidence="4 14" id="KW-0812">Transmembrane</keyword>
<evidence type="ECO:0000313" key="17">
    <source>
        <dbReference type="Proteomes" id="UP000032304"/>
    </source>
</evidence>
<keyword evidence="9" id="KW-0445">Lipid transport</keyword>
<dbReference type="GO" id="GO:0008289">
    <property type="term" value="F:lipid binding"/>
    <property type="evidence" value="ECO:0007669"/>
    <property type="project" value="UniProtKB-KW"/>
</dbReference>
<dbReference type="GO" id="GO:0016020">
    <property type="term" value="C:membrane"/>
    <property type="evidence" value="ECO:0007669"/>
    <property type="project" value="UniProtKB-SubCell"/>
</dbReference>
<dbReference type="Gene3D" id="2.60.40.150">
    <property type="entry name" value="C2 domain"/>
    <property type="match status" value="1"/>
</dbReference>
<evidence type="ECO:0000256" key="8">
    <source>
        <dbReference type="ARBA" id="ARBA00022989"/>
    </source>
</evidence>
<organism evidence="16 17">
    <name type="scientific">Gossypium raimondii</name>
    <name type="common">Peruvian cotton</name>
    <name type="synonym">Gossypium klotzschianum subsp. raimondii</name>
    <dbReference type="NCBI Taxonomy" id="29730"/>
    <lineage>
        <taxon>Eukaryota</taxon>
        <taxon>Viridiplantae</taxon>
        <taxon>Streptophyta</taxon>
        <taxon>Embryophyta</taxon>
        <taxon>Tracheophyta</taxon>
        <taxon>Spermatophyta</taxon>
        <taxon>Magnoliopsida</taxon>
        <taxon>eudicotyledons</taxon>
        <taxon>Gunneridae</taxon>
        <taxon>Pentapetalae</taxon>
        <taxon>rosids</taxon>
        <taxon>malvids</taxon>
        <taxon>Malvales</taxon>
        <taxon>Malvaceae</taxon>
        <taxon>Malvoideae</taxon>
        <taxon>Gossypium</taxon>
    </lineage>
</organism>
<accession>A0A0D2P5X1</accession>
<dbReference type="PANTHER" id="PTHR10774">
    <property type="entry name" value="EXTENDED SYNAPTOTAGMIN-RELATED"/>
    <property type="match status" value="1"/>
</dbReference>
<proteinExistence type="inferred from homology"/>
<dbReference type="GO" id="GO:0005783">
    <property type="term" value="C:endoplasmic reticulum"/>
    <property type="evidence" value="ECO:0007669"/>
    <property type="project" value="TreeGrafter"/>
</dbReference>
<evidence type="ECO:0000256" key="7">
    <source>
        <dbReference type="ARBA" id="ARBA00022837"/>
    </source>
</evidence>
<feature type="region of interest" description="Disordered" evidence="13">
    <location>
        <begin position="438"/>
        <end position="464"/>
    </location>
</feature>
<evidence type="ECO:0000256" key="3">
    <source>
        <dbReference type="ARBA" id="ARBA00022448"/>
    </source>
</evidence>
<evidence type="ECO:0000256" key="5">
    <source>
        <dbReference type="ARBA" id="ARBA00022723"/>
    </source>
</evidence>
<evidence type="ECO:0000256" key="2">
    <source>
        <dbReference type="ARBA" id="ARBA00006996"/>
    </source>
</evidence>
<gene>
    <name evidence="16" type="ORF">B456_007G093000</name>
</gene>
<feature type="transmembrane region" description="Helical" evidence="14">
    <location>
        <begin position="6"/>
        <end position="25"/>
    </location>
</feature>
<feature type="compositionally biased region" description="Polar residues" evidence="13">
    <location>
        <begin position="439"/>
        <end position="456"/>
    </location>
</feature>
<reference evidence="16 17" key="1">
    <citation type="journal article" date="2012" name="Nature">
        <title>Repeated polyploidization of Gossypium genomes and the evolution of spinnable cotton fibres.</title>
        <authorList>
            <person name="Paterson A.H."/>
            <person name="Wendel J.F."/>
            <person name="Gundlach H."/>
            <person name="Guo H."/>
            <person name="Jenkins J."/>
            <person name="Jin D."/>
            <person name="Llewellyn D."/>
            <person name="Showmaker K.C."/>
            <person name="Shu S."/>
            <person name="Udall J."/>
            <person name="Yoo M.J."/>
            <person name="Byers R."/>
            <person name="Chen W."/>
            <person name="Doron-Faigenboim A."/>
            <person name="Duke M.V."/>
            <person name="Gong L."/>
            <person name="Grimwood J."/>
            <person name="Grover C."/>
            <person name="Grupp K."/>
            <person name="Hu G."/>
            <person name="Lee T.H."/>
            <person name="Li J."/>
            <person name="Lin L."/>
            <person name="Liu T."/>
            <person name="Marler B.S."/>
            <person name="Page J.T."/>
            <person name="Roberts A.W."/>
            <person name="Romanel E."/>
            <person name="Sanders W.S."/>
            <person name="Szadkowski E."/>
            <person name="Tan X."/>
            <person name="Tang H."/>
            <person name="Xu C."/>
            <person name="Wang J."/>
            <person name="Wang Z."/>
            <person name="Zhang D."/>
            <person name="Zhang L."/>
            <person name="Ashrafi H."/>
            <person name="Bedon F."/>
            <person name="Bowers J.E."/>
            <person name="Brubaker C.L."/>
            <person name="Chee P.W."/>
            <person name="Das S."/>
            <person name="Gingle A.R."/>
            <person name="Haigler C.H."/>
            <person name="Harker D."/>
            <person name="Hoffmann L.V."/>
            <person name="Hovav R."/>
            <person name="Jones D.C."/>
            <person name="Lemke C."/>
            <person name="Mansoor S."/>
            <person name="ur Rahman M."/>
            <person name="Rainville L.N."/>
            <person name="Rambani A."/>
            <person name="Reddy U.K."/>
            <person name="Rong J.K."/>
            <person name="Saranga Y."/>
            <person name="Scheffler B.E."/>
            <person name="Scheffler J.A."/>
            <person name="Stelly D.M."/>
            <person name="Triplett B.A."/>
            <person name="Van Deynze A."/>
            <person name="Vaslin M.F."/>
            <person name="Waghmare V.N."/>
            <person name="Walford S.A."/>
            <person name="Wright R.J."/>
            <person name="Zaki E.A."/>
            <person name="Zhang T."/>
            <person name="Dennis E.S."/>
            <person name="Mayer K.F."/>
            <person name="Peterson D.G."/>
            <person name="Rokhsar D.S."/>
            <person name="Wang X."/>
            <person name="Schmutz J."/>
        </authorList>
    </citation>
    <scope>NUCLEOTIDE SEQUENCE [LARGE SCALE GENOMIC DNA]</scope>
</reference>
<evidence type="ECO:0000256" key="9">
    <source>
        <dbReference type="ARBA" id="ARBA00023055"/>
    </source>
</evidence>
<dbReference type="CDD" id="cd21677">
    <property type="entry name" value="SMP_SYT"/>
    <property type="match status" value="1"/>
</dbReference>
<comment type="subcellular location">
    <subcellularLocation>
        <location evidence="1">Membrane</location>
        <topology evidence="1">Single-pass membrane protein</topology>
    </subcellularLocation>
</comment>
<keyword evidence="7" id="KW-0106">Calcium</keyword>
<dbReference type="AlphaFoldDB" id="A0A0D2P5X1"/>
<protein>
    <recommendedName>
        <fullName evidence="15">SMP-LTD domain-containing protein</fullName>
    </recommendedName>
</protein>
<evidence type="ECO:0000256" key="12">
    <source>
        <dbReference type="SAM" id="Coils"/>
    </source>
</evidence>
<dbReference type="InterPro" id="IPR031468">
    <property type="entry name" value="SMP_LBD"/>
</dbReference>
<evidence type="ECO:0000256" key="13">
    <source>
        <dbReference type="SAM" id="MobiDB-lite"/>
    </source>
</evidence>
<dbReference type="GO" id="GO:0006869">
    <property type="term" value="P:lipid transport"/>
    <property type="evidence" value="ECO:0007669"/>
    <property type="project" value="UniProtKB-KW"/>
</dbReference>
<dbReference type="InterPro" id="IPR035892">
    <property type="entry name" value="C2_domain_sf"/>
</dbReference>
<dbReference type="EMBL" id="CM001746">
    <property type="protein sequence ID" value="KJB41147.1"/>
    <property type="molecule type" value="Genomic_DNA"/>
</dbReference>
<dbReference type="Gramene" id="KJB41147">
    <property type="protein sequence ID" value="KJB41147"/>
    <property type="gene ID" value="B456_007G093000"/>
</dbReference>
<evidence type="ECO:0000256" key="10">
    <source>
        <dbReference type="ARBA" id="ARBA00023121"/>
    </source>
</evidence>
<feature type="coiled-coil region" evidence="12">
    <location>
        <begin position="358"/>
        <end position="385"/>
    </location>
</feature>
<keyword evidence="11 14" id="KW-0472">Membrane</keyword>
<name>A0A0D2P5X1_GOSRA</name>
<keyword evidence="5" id="KW-0479">Metal-binding</keyword>
<dbReference type="InterPro" id="IPR045050">
    <property type="entry name" value="Synaptotagmin_plant"/>
</dbReference>
<keyword evidence="3" id="KW-0813">Transport</keyword>
<evidence type="ECO:0000259" key="15">
    <source>
        <dbReference type="PROSITE" id="PS51847"/>
    </source>
</evidence>
<keyword evidence="17" id="KW-1185">Reference proteome</keyword>
<dbReference type="PROSITE" id="PS51847">
    <property type="entry name" value="SMP"/>
    <property type="match status" value="1"/>
</dbReference>
<evidence type="ECO:0000256" key="1">
    <source>
        <dbReference type="ARBA" id="ARBA00004167"/>
    </source>
</evidence>
<sequence>MGLISGILLGIIFGISLMAGWRHMMRYRSTKRIAKAADIKVLGALNRDDLKKICGDNFPEWISFPVYEQVKWLNKQLSKLWPSVAEAASAVIKESVEPLLEEYRPPGITSLKFNKLSLGTVAPKIEGVRVQSLKKGQITMDIDFRWGGDPSIILGVEAALVASIPIQLKDLQVFTVIRVIFQLAEEIPCISAVVVALLSEPKPRIDYTLKAVGGSLTAIPGISDMIDDTVKTIVTDMLQWPHRIVVPIGGIPVDTSELELKPEGRLTVTVVKANDLKNMEMIGKSDPYVVVYIRPLFKVFDQDIGQDKRLGIAKFRLIELEPETPKEITLNLLSSLDTLKVKDKKDRGNCTIKLLYHQFNKEEQLIALEKEKRILEERKKLKEAGVIGSTMDALDGAASLVGTGIGAGVGAGVGIVGSGLGAVGSGLSKAGKFMGRTFTGHSSKRSGSSTPVNSIHENGGAKPL</sequence>
<keyword evidence="10" id="KW-0446">Lipid-binding</keyword>
<evidence type="ECO:0000256" key="11">
    <source>
        <dbReference type="ARBA" id="ARBA00023136"/>
    </source>
</evidence>
<dbReference type="InterPro" id="IPR000008">
    <property type="entry name" value="C2_dom"/>
</dbReference>
<dbReference type="Pfam" id="PF00168">
    <property type="entry name" value="C2"/>
    <property type="match status" value="1"/>
</dbReference>
<feature type="domain" description="SMP-LTD" evidence="15">
    <location>
        <begin position="66"/>
        <end position="249"/>
    </location>
</feature>
<evidence type="ECO:0000313" key="16">
    <source>
        <dbReference type="EMBL" id="KJB41147.1"/>
    </source>
</evidence>
<evidence type="ECO:0000256" key="4">
    <source>
        <dbReference type="ARBA" id="ARBA00022692"/>
    </source>
</evidence>
<evidence type="ECO:0000256" key="14">
    <source>
        <dbReference type="SAM" id="Phobius"/>
    </source>
</evidence>
<dbReference type="GO" id="GO:0046872">
    <property type="term" value="F:metal ion binding"/>
    <property type="evidence" value="ECO:0007669"/>
    <property type="project" value="UniProtKB-KW"/>
</dbReference>
<comment type="similarity">
    <text evidence="2">Belongs to the synaptotagmin family.</text>
</comment>